<proteinExistence type="predicted"/>
<dbReference type="RefSeq" id="XP_005537000.1">
    <property type="nucleotide sequence ID" value="XM_005536943.1"/>
</dbReference>
<keyword evidence="5" id="KW-1185">Reference proteome</keyword>
<dbReference type="Gramene" id="CMM087CT">
    <property type="protein sequence ID" value="CMM087CT"/>
    <property type="gene ID" value="CMM087C"/>
</dbReference>
<feature type="domain" description="DM2" evidence="2">
    <location>
        <begin position="143"/>
        <end position="222"/>
    </location>
</feature>
<feature type="domain" description="DM2" evidence="2">
    <location>
        <begin position="303"/>
        <end position="382"/>
    </location>
</feature>
<dbReference type="PROSITE" id="PS51998">
    <property type="entry name" value="DEK_C"/>
    <property type="match status" value="1"/>
</dbReference>
<dbReference type="PANTHER" id="PTHR13844">
    <property type="entry name" value="SWI/SNF-RELATED MATRIX-ASSOCIATED ACTIN-DEPENDENT REGULATOR OF CHROMATIN SUBFAMILY D"/>
    <property type="match status" value="1"/>
</dbReference>
<dbReference type="PROSITE" id="PS51925">
    <property type="entry name" value="SWIB_MDM2"/>
    <property type="match status" value="2"/>
</dbReference>
<dbReference type="AlphaFoldDB" id="M1V8U9"/>
<dbReference type="Pfam" id="PF02201">
    <property type="entry name" value="SWIB"/>
    <property type="match status" value="2"/>
</dbReference>
<dbReference type="GeneID" id="16995084"/>
<accession>M1V8U9</accession>
<dbReference type="SMART" id="SM00151">
    <property type="entry name" value="SWIB"/>
    <property type="match status" value="2"/>
</dbReference>
<feature type="domain" description="DEK-C" evidence="3">
    <location>
        <begin position="13"/>
        <end position="69"/>
    </location>
</feature>
<dbReference type="OMA" id="FSMNKYI"/>
<evidence type="ECO:0000259" key="2">
    <source>
        <dbReference type="PROSITE" id="PS51925"/>
    </source>
</evidence>
<evidence type="ECO:0000313" key="5">
    <source>
        <dbReference type="Proteomes" id="UP000007014"/>
    </source>
</evidence>
<dbReference type="EMBL" id="AP006495">
    <property type="protein sequence ID" value="BAM80964.1"/>
    <property type="molecule type" value="Genomic_DNA"/>
</dbReference>
<dbReference type="Gene3D" id="1.10.245.10">
    <property type="entry name" value="SWIB/MDM2 domain"/>
    <property type="match status" value="2"/>
</dbReference>
<evidence type="ECO:0000313" key="4">
    <source>
        <dbReference type="EMBL" id="BAM80964.1"/>
    </source>
</evidence>
<dbReference type="STRING" id="280699.M1V8U9"/>
<feature type="region of interest" description="Disordered" evidence="1">
    <location>
        <begin position="76"/>
        <end position="135"/>
    </location>
</feature>
<organism evidence="4 5">
    <name type="scientific">Cyanidioschyzon merolae (strain NIES-3377 / 10D)</name>
    <name type="common">Unicellular red alga</name>
    <dbReference type="NCBI Taxonomy" id="280699"/>
    <lineage>
        <taxon>Eukaryota</taxon>
        <taxon>Rhodophyta</taxon>
        <taxon>Bangiophyceae</taxon>
        <taxon>Cyanidiales</taxon>
        <taxon>Cyanidiaceae</taxon>
        <taxon>Cyanidioschyzon</taxon>
    </lineage>
</organism>
<feature type="region of interest" description="Disordered" evidence="1">
    <location>
        <begin position="270"/>
        <end position="305"/>
    </location>
</feature>
<dbReference type="InterPro" id="IPR003121">
    <property type="entry name" value="SWIB_MDM2_domain"/>
</dbReference>
<reference evidence="4 5" key="2">
    <citation type="journal article" date="2007" name="BMC Biol.">
        <title>A 100%-complete sequence reveals unusually simple genomic features in the hot-spring red alga Cyanidioschyzon merolae.</title>
        <authorList>
            <person name="Nozaki H."/>
            <person name="Takano H."/>
            <person name="Misumi O."/>
            <person name="Terasawa K."/>
            <person name="Matsuzaki M."/>
            <person name="Maruyama S."/>
            <person name="Nishida K."/>
            <person name="Yagisawa F."/>
            <person name="Yoshida Y."/>
            <person name="Fujiwara T."/>
            <person name="Takio S."/>
            <person name="Tamura K."/>
            <person name="Chung S.J."/>
            <person name="Nakamura S."/>
            <person name="Kuroiwa H."/>
            <person name="Tanaka K."/>
            <person name="Sato N."/>
            <person name="Kuroiwa T."/>
        </authorList>
    </citation>
    <scope>NUCLEOTIDE SEQUENCE [LARGE SCALE GENOMIC DNA]</scope>
    <source>
        <strain evidence="4 5">10D</strain>
    </source>
</reference>
<feature type="compositionally biased region" description="Polar residues" evidence="1">
    <location>
        <begin position="85"/>
        <end position="98"/>
    </location>
</feature>
<dbReference type="CDD" id="cd10567">
    <property type="entry name" value="SWIB-MDM2_like"/>
    <property type="match status" value="2"/>
</dbReference>
<dbReference type="Proteomes" id="UP000007014">
    <property type="component" value="Chromosome 13"/>
</dbReference>
<evidence type="ECO:0000256" key="1">
    <source>
        <dbReference type="SAM" id="MobiDB-lite"/>
    </source>
</evidence>
<gene>
    <name evidence="4" type="ORF">CYME_CMM087C</name>
</gene>
<dbReference type="eggNOG" id="KOG1946">
    <property type="taxonomic scope" value="Eukaryota"/>
</dbReference>
<dbReference type="SUPFAM" id="SSF109715">
    <property type="entry name" value="DEK C-terminal domain"/>
    <property type="match status" value="1"/>
</dbReference>
<dbReference type="SUPFAM" id="SSF47592">
    <property type="entry name" value="SWIB/MDM2 domain"/>
    <property type="match status" value="2"/>
</dbReference>
<dbReference type="OrthoDB" id="10251073at2759"/>
<name>M1V8U9_CYAM1</name>
<dbReference type="KEGG" id="cme:CYME_CMM087C"/>
<dbReference type="HOGENOM" id="CLU_046065_0_1_1"/>
<dbReference type="InterPro" id="IPR014876">
    <property type="entry name" value="DEK_C"/>
</dbReference>
<reference evidence="4 5" key="1">
    <citation type="journal article" date="2004" name="Nature">
        <title>Genome sequence of the ultrasmall unicellular red alga Cyanidioschyzon merolae 10D.</title>
        <authorList>
            <person name="Matsuzaki M."/>
            <person name="Misumi O."/>
            <person name="Shin-i T."/>
            <person name="Maruyama S."/>
            <person name="Takahara M."/>
            <person name="Miyagishima S."/>
            <person name="Mori T."/>
            <person name="Nishida K."/>
            <person name="Yagisawa F."/>
            <person name="Nishida K."/>
            <person name="Yoshida Y."/>
            <person name="Nishimura Y."/>
            <person name="Nakao S."/>
            <person name="Kobayashi T."/>
            <person name="Momoyama Y."/>
            <person name="Higashiyama T."/>
            <person name="Minoda A."/>
            <person name="Sano M."/>
            <person name="Nomoto H."/>
            <person name="Oishi K."/>
            <person name="Hayashi H."/>
            <person name="Ohta F."/>
            <person name="Nishizaka S."/>
            <person name="Haga S."/>
            <person name="Miura S."/>
            <person name="Morishita T."/>
            <person name="Kabeya Y."/>
            <person name="Terasawa K."/>
            <person name="Suzuki Y."/>
            <person name="Ishii Y."/>
            <person name="Asakawa S."/>
            <person name="Takano H."/>
            <person name="Ohta N."/>
            <person name="Kuroiwa H."/>
            <person name="Tanaka K."/>
            <person name="Shimizu N."/>
            <person name="Sugano S."/>
            <person name="Sato N."/>
            <person name="Nozaki H."/>
            <person name="Ogasawara N."/>
            <person name="Kohara Y."/>
            <person name="Kuroiwa T."/>
        </authorList>
    </citation>
    <scope>NUCLEOTIDE SEQUENCE [LARGE SCALE GENOMIC DNA]</scope>
    <source>
        <strain evidence="4 5">10D</strain>
    </source>
</reference>
<feature type="compositionally biased region" description="Polar residues" evidence="1">
    <location>
        <begin position="276"/>
        <end position="296"/>
    </location>
</feature>
<dbReference type="InterPro" id="IPR019835">
    <property type="entry name" value="SWIB_domain"/>
</dbReference>
<sequence>MSASPGQRHVDASPSNEAVLPVLEWMVRHADIKQASLRSILQDLSFKFGGYDFSSRKNWIKEHVLRCLRERMQTASGASGEQPISGGNATAPNASVNRTADPEGPPGVIESATRKRRSNKAKRSQENDDDTATYRESPLRFTGLMAPVMLAPELAAVCGGQDILPRPWIAKQLHAYVREHELRDPSQGMRFRPDAALAKLFPDRDSVSFFEMNKLLEQHIRKESQCAPEEQARIQAWRQEWEAKGLTQRRKIPAKRARVRAGRQHLKEKALGASFSPLSGGSQSTQDSHRSSTPSTGKRKASGLAQPLQVSEALSDICGGARILSRCEVVRLLWEYIKKQQLQDPNDRKVIQCDAKLQRVFDGETRVTAFGMNRFLGKHLQPLQRNDEVGRGSQSELDSES</sequence>
<dbReference type="InterPro" id="IPR036885">
    <property type="entry name" value="SWIB_MDM2_dom_sf"/>
</dbReference>
<evidence type="ECO:0000259" key="3">
    <source>
        <dbReference type="PROSITE" id="PS51998"/>
    </source>
</evidence>
<protein>
    <submittedName>
        <fullName evidence="4">Uncharacterized protein</fullName>
    </submittedName>
</protein>
<dbReference type="Gene3D" id="1.10.10.60">
    <property type="entry name" value="Homeodomain-like"/>
    <property type="match status" value="1"/>
</dbReference>